<evidence type="ECO:0000313" key="20">
    <source>
        <dbReference type="EMBL" id="AAW69399.1"/>
    </source>
</evidence>
<keyword evidence="8" id="KW-0999">Mitochondrion inner membrane</keyword>
<feature type="transmembrane region" description="Helical" evidence="18">
    <location>
        <begin position="189"/>
        <end position="216"/>
    </location>
</feature>
<feature type="domain" description="NADH:quinone oxidoreductase/Mrp antiporter transmembrane" evidence="19">
    <location>
        <begin position="60"/>
        <end position="281"/>
    </location>
</feature>
<comment type="catalytic activity">
    <reaction evidence="17">
        <text>a ubiquinone + NADH + 5 H(+)(in) = a ubiquinol + NAD(+) + 4 H(+)(out)</text>
        <dbReference type="Rhea" id="RHEA:29091"/>
        <dbReference type="Rhea" id="RHEA-COMP:9565"/>
        <dbReference type="Rhea" id="RHEA-COMP:9566"/>
        <dbReference type="ChEBI" id="CHEBI:15378"/>
        <dbReference type="ChEBI" id="CHEBI:16389"/>
        <dbReference type="ChEBI" id="CHEBI:17976"/>
        <dbReference type="ChEBI" id="CHEBI:57540"/>
        <dbReference type="ChEBI" id="CHEBI:57945"/>
        <dbReference type="EC" id="7.1.1.2"/>
    </reaction>
</comment>
<keyword evidence="7 18" id="KW-0812">Transmembrane</keyword>
<keyword evidence="5" id="KW-0813">Transport</keyword>
<feature type="transmembrane region" description="Helical" evidence="18">
    <location>
        <begin position="271"/>
        <end position="291"/>
    </location>
</feature>
<keyword evidence="11 18" id="KW-1133">Transmembrane helix</keyword>
<evidence type="ECO:0000256" key="6">
    <source>
        <dbReference type="ARBA" id="ARBA00022660"/>
    </source>
</evidence>
<keyword evidence="15 18" id="KW-0472">Membrane</keyword>
<feature type="transmembrane region" description="Helical" evidence="18">
    <location>
        <begin position="236"/>
        <end position="259"/>
    </location>
</feature>
<dbReference type="Proteomes" id="UP000694844">
    <property type="component" value="Mitochondrion MT"/>
</dbReference>
<reference evidence="20" key="3">
    <citation type="submission" date="2008-03" db="EMBL/GenBank/DDBJ databases">
        <authorList>
            <person name="Milbury C.A."/>
            <person name="Gaffney P.M."/>
        </authorList>
    </citation>
    <scope>NUCLEOTIDE SEQUENCE</scope>
</reference>
<dbReference type="EC" id="7.1.1.2" evidence="3"/>
<feature type="transmembrane region" description="Helical" evidence="18">
    <location>
        <begin position="58"/>
        <end position="81"/>
    </location>
</feature>
<feature type="transmembrane region" description="Helical" evidence="18">
    <location>
        <begin position="121"/>
        <end position="140"/>
    </location>
</feature>
<evidence type="ECO:0000256" key="1">
    <source>
        <dbReference type="ARBA" id="ARBA00004448"/>
    </source>
</evidence>
<dbReference type="EMBL" id="AY905542">
    <property type="protein sequence ID" value="AAW69399.1"/>
    <property type="molecule type" value="Genomic_DNA"/>
</dbReference>
<dbReference type="AlphaFoldDB" id="Q4KRX6"/>
<keyword evidence="12" id="KW-0520">NAD</keyword>
<evidence type="ECO:0000256" key="5">
    <source>
        <dbReference type="ARBA" id="ARBA00022448"/>
    </source>
</evidence>
<sequence length="331" mass="37182">MAMMGMILFLTLAAFCSLMLVFMTDFFWLWVMIDLSTIFLIPFLTAELEVKKSWFTGTATYFVVQFLGSASILYGVLIMWVMPEEDFFSYLMVFGFVLKLGLAPFHLWVPRCFINFHYGGIFMVGAAQKAFLILCMPVCLDNDACANILFMSAILSMVCGPVAMFNSANMKSFLAYSSITNTGYMAMCMFVDFHITLMYAFVYSTSMFFLTVIMSTGECDDLKSLGAEVPDYYKSGASALFISFAGFPPLVDFCMKFLVLQECMEIEMWAAMCAVLVSSFINLLVWIWMLSFSMTGVNKSFLVRGSASRNWLNTGCVAWNSLGGLSIMALY</sequence>
<evidence type="ECO:0000256" key="12">
    <source>
        <dbReference type="ARBA" id="ARBA00023027"/>
    </source>
</evidence>
<organism evidence="20">
    <name type="scientific">Crassostrea virginica</name>
    <name type="common">Eastern oyster</name>
    <dbReference type="NCBI Taxonomy" id="6565"/>
    <lineage>
        <taxon>Eukaryota</taxon>
        <taxon>Metazoa</taxon>
        <taxon>Spiralia</taxon>
        <taxon>Lophotrochozoa</taxon>
        <taxon>Mollusca</taxon>
        <taxon>Bivalvia</taxon>
        <taxon>Autobranchia</taxon>
        <taxon>Pteriomorphia</taxon>
        <taxon>Ostreida</taxon>
        <taxon>Ostreoidea</taxon>
        <taxon>Ostreidae</taxon>
        <taxon>Crassostrea</taxon>
    </lineage>
</organism>
<dbReference type="PANTHER" id="PTHR46552">
    <property type="entry name" value="NADH-UBIQUINONE OXIDOREDUCTASE CHAIN 2"/>
    <property type="match status" value="1"/>
</dbReference>
<keyword evidence="14 20" id="KW-0496">Mitochondrion</keyword>
<keyword evidence="13" id="KW-0830">Ubiquinone</keyword>
<protein>
    <recommendedName>
        <fullName evidence="4">NADH-ubiquinone oxidoreductase chain 2</fullName>
        <ecNumber evidence="3">7.1.1.2</ecNumber>
    </recommendedName>
    <alternativeName>
        <fullName evidence="16">NADH dehydrogenase subunit 2</fullName>
    </alternativeName>
</protein>
<evidence type="ECO:0000256" key="8">
    <source>
        <dbReference type="ARBA" id="ARBA00022792"/>
    </source>
</evidence>
<evidence type="ECO:0000313" key="22">
    <source>
        <dbReference type="RefSeq" id="YP_254654.1"/>
    </source>
</evidence>
<dbReference type="PANTHER" id="PTHR46552:SF1">
    <property type="entry name" value="NADH-UBIQUINONE OXIDOREDUCTASE CHAIN 2"/>
    <property type="match status" value="1"/>
</dbReference>
<name>Q4KRX6_CRAVI</name>
<reference evidence="22" key="4">
    <citation type="submission" date="2025-04" db="UniProtKB">
        <authorList>
            <consortium name="RefSeq"/>
        </authorList>
    </citation>
    <scope>IDENTIFICATION</scope>
</reference>
<evidence type="ECO:0000256" key="16">
    <source>
        <dbReference type="ARBA" id="ARBA00031028"/>
    </source>
</evidence>
<feature type="transmembrane region" description="Helical" evidence="18">
    <location>
        <begin position="87"/>
        <end position="109"/>
    </location>
</feature>
<dbReference type="GO" id="GO:0006120">
    <property type="term" value="P:mitochondrial electron transport, NADH to ubiquinone"/>
    <property type="evidence" value="ECO:0007669"/>
    <property type="project" value="TreeGrafter"/>
</dbReference>
<evidence type="ECO:0000256" key="17">
    <source>
        <dbReference type="ARBA" id="ARBA00049551"/>
    </source>
</evidence>
<comment type="subcellular location">
    <subcellularLocation>
        <location evidence="1">Mitochondrion inner membrane</location>
        <topology evidence="1">Multi-pass membrane protein</topology>
    </subcellularLocation>
</comment>
<reference evidence="20 21" key="1">
    <citation type="journal article" date="2005" name="Mar. Biotechnol.">
        <title>Complete mitochondrial DNA sequence of the eastern oyster Crassostrea virginica.</title>
        <authorList>
            <person name="Milbury C.A."/>
            <person name="Gaffney P.M."/>
        </authorList>
    </citation>
    <scope>NUCLEOTIDE SEQUENCE</scope>
</reference>
<evidence type="ECO:0000256" key="9">
    <source>
        <dbReference type="ARBA" id="ARBA00022967"/>
    </source>
</evidence>
<evidence type="ECO:0000256" key="7">
    <source>
        <dbReference type="ARBA" id="ARBA00022692"/>
    </source>
</evidence>
<dbReference type="InterPro" id="IPR050175">
    <property type="entry name" value="Complex_I_Subunit_2"/>
</dbReference>
<evidence type="ECO:0000256" key="11">
    <source>
        <dbReference type="ARBA" id="ARBA00022989"/>
    </source>
</evidence>
<proteinExistence type="inferred from homology"/>
<feature type="transmembrane region" description="Helical" evidence="18">
    <location>
        <begin position="26"/>
        <end position="46"/>
    </location>
</feature>
<keyword evidence="10" id="KW-0249">Electron transport</keyword>
<reference evidence="22" key="2">
    <citation type="submission" date="2005-07" db="EMBL/GenBank/DDBJ databases">
        <authorList>
            <consortium name="NCBI Genome Project"/>
        </authorList>
    </citation>
    <scope>NUCLEOTIDE SEQUENCE</scope>
</reference>
<geneLocation type="mitochondrion" evidence="20 22"/>
<evidence type="ECO:0000259" key="19">
    <source>
        <dbReference type="Pfam" id="PF00361"/>
    </source>
</evidence>
<dbReference type="RefSeq" id="YP_254654.1">
    <property type="nucleotide sequence ID" value="NC_007175.2"/>
</dbReference>
<dbReference type="GO" id="GO:0008137">
    <property type="term" value="F:NADH dehydrogenase (ubiquinone) activity"/>
    <property type="evidence" value="ECO:0007669"/>
    <property type="project" value="UniProtKB-EC"/>
</dbReference>
<evidence type="ECO:0000256" key="3">
    <source>
        <dbReference type="ARBA" id="ARBA00012944"/>
    </source>
</evidence>
<comment type="similarity">
    <text evidence="2">Belongs to the complex I subunit 2 family.</text>
</comment>
<gene>
    <name evidence="20 22" type="primary">ND2</name>
</gene>
<accession>Q4KRX6</accession>
<evidence type="ECO:0000256" key="10">
    <source>
        <dbReference type="ARBA" id="ARBA00022982"/>
    </source>
</evidence>
<keyword evidence="9" id="KW-1278">Translocase</keyword>
<evidence type="ECO:0000256" key="4">
    <source>
        <dbReference type="ARBA" id="ARBA00021008"/>
    </source>
</evidence>
<evidence type="ECO:0000256" key="13">
    <source>
        <dbReference type="ARBA" id="ARBA00023075"/>
    </source>
</evidence>
<evidence type="ECO:0000256" key="15">
    <source>
        <dbReference type="ARBA" id="ARBA00023136"/>
    </source>
</evidence>
<evidence type="ECO:0000313" key="21">
    <source>
        <dbReference type="Proteomes" id="UP000694844"/>
    </source>
</evidence>
<evidence type="ECO:0000256" key="18">
    <source>
        <dbReference type="SAM" id="Phobius"/>
    </source>
</evidence>
<evidence type="ECO:0000256" key="14">
    <source>
        <dbReference type="ARBA" id="ARBA00023128"/>
    </source>
</evidence>
<evidence type="ECO:0000256" key="2">
    <source>
        <dbReference type="ARBA" id="ARBA00007012"/>
    </source>
</evidence>
<dbReference type="Pfam" id="PF00361">
    <property type="entry name" value="Proton_antipo_M"/>
    <property type="match status" value="1"/>
</dbReference>
<keyword evidence="21" id="KW-1185">Reference proteome</keyword>
<dbReference type="InterPro" id="IPR001750">
    <property type="entry name" value="ND/Mrp_TM"/>
</dbReference>
<dbReference type="OrthoDB" id="6161587at2759"/>
<feature type="transmembrane region" description="Helical" evidence="18">
    <location>
        <begin position="146"/>
        <end position="168"/>
    </location>
</feature>
<keyword evidence="6" id="KW-0679">Respiratory chain</keyword>
<dbReference type="GO" id="GO:0005743">
    <property type="term" value="C:mitochondrial inner membrane"/>
    <property type="evidence" value="ECO:0007669"/>
    <property type="project" value="UniProtKB-SubCell"/>
</dbReference>